<evidence type="ECO:0000313" key="3">
    <source>
        <dbReference type="Proteomes" id="UP000317243"/>
    </source>
</evidence>
<gene>
    <name evidence="2" type="ORF">KOR42_38300</name>
</gene>
<dbReference type="Proteomes" id="UP000317243">
    <property type="component" value="Unassembled WGS sequence"/>
</dbReference>
<dbReference type="InterPro" id="IPR027558">
    <property type="entry name" value="Pre_pil_HX9DG_C"/>
</dbReference>
<dbReference type="AlphaFoldDB" id="A0A5C5WGH0"/>
<evidence type="ECO:0000313" key="2">
    <source>
        <dbReference type="EMBL" id="TWT49878.1"/>
    </source>
</evidence>
<dbReference type="RefSeq" id="WP_146511255.1">
    <property type="nucleotide sequence ID" value="NZ_SIHI01000017.1"/>
</dbReference>
<keyword evidence="3" id="KW-1185">Reference proteome</keyword>
<dbReference type="NCBIfam" id="TIGR04294">
    <property type="entry name" value="pre_pil_HX9DG"/>
    <property type="match status" value="1"/>
</dbReference>
<evidence type="ECO:0000259" key="1">
    <source>
        <dbReference type="Pfam" id="PF07596"/>
    </source>
</evidence>
<dbReference type="Pfam" id="PF07596">
    <property type="entry name" value="SBP_bac_10"/>
    <property type="match status" value="1"/>
</dbReference>
<dbReference type="InterPro" id="IPR045584">
    <property type="entry name" value="Pilin-like"/>
</dbReference>
<name>A0A5C5WGH0_9PLAN</name>
<dbReference type="Gene3D" id="3.30.700.10">
    <property type="entry name" value="Glycoprotein, Type 4 Pilin"/>
    <property type="match status" value="1"/>
</dbReference>
<protein>
    <recommendedName>
        <fullName evidence="1">DUF1559 domain-containing protein</fullName>
    </recommendedName>
</protein>
<sequence length="832" mass="90846">MSLSRQQKLNGLVLAVCAMGIAVGWTYAQRAGGSTPPENLLPYQSIIFARANGSALTSEGFKQTACYKAFFETGLMDKIEEAFDSLPGTMPNEEQLDEAITHIEENGFSLGITVGPTMQPWGVVVVHDWAEGASVLSQFIELIPDAELDFQQVEQGGRSITMAMIPDTPVELGWWEEQGHLMFAIGLDAIRSAIAVADGEQPNIVTNPLYEKYLSSDQDFTTTSVGWFDFEPLREQFGQMPVPVPDQRLTVNAVLEILGLHNFEHSVAHSGYKGEAMWSEQHVEISGEPSGLLKLLMQKPFTLEDLPPIPVGQTSMVAASFDLADAYDTAWTMIDKVAEIAPPGEMDRFYEDYAELEQELGFEIRDLLASIGHLHCLYSDANQGLFGLGGAVVMGVNDAPQLRECLETLTERAIDESRGQFTTIDVEKRGRTLTILRFNEAPFVTPSFCIDEDWVAIGLVPQAVESFLMRIDGDLPSWSRSDEQASALAEVPSEFTSVSIIDPRDTYRLIMGFAPMLVGLAEFGIRESGAFDPEFQLPISPADIPPSEVLLDSLFPNVSVTTVNTTGWQGYVRESMPGIPFLGGGNTGTTVATSAVLVALLLPAVQQAREAARRAQSANNLKQIGLAMHNYHDTHGGFPQGTIPNDDLEVEDRLSWLVSILPFIDELEFYEGFDLEAKWDSEENEFLVDLPIEAYTMPGAEGWAYGYGTTSYVGMAGVGEDAPTLPATSPRAGIFAYNRQTRMREILDGTSNTVAVGETTDTEPWAAGGYSTIRPLTRQPYINGGNGFGSRFNGGAQFLFADGAVRFISEEIDPDVMEAISTIRGGEVVGDF</sequence>
<dbReference type="SUPFAM" id="SSF54523">
    <property type="entry name" value="Pili subunits"/>
    <property type="match status" value="1"/>
</dbReference>
<dbReference type="OrthoDB" id="208854at2"/>
<dbReference type="PANTHER" id="PTHR30093:SF2">
    <property type="entry name" value="TYPE II SECRETION SYSTEM PROTEIN H"/>
    <property type="match status" value="1"/>
</dbReference>
<comment type="caution">
    <text evidence="2">The sequence shown here is derived from an EMBL/GenBank/DDBJ whole genome shotgun (WGS) entry which is preliminary data.</text>
</comment>
<accession>A0A5C5WGH0</accession>
<organism evidence="2 3">
    <name type="scientific">Thalassoglobus neptunius</name>
    <dbReference type="NCBI Taxonomy" id="1938619"/>
    <lineage>
        <taxon>Bacteria</taxon>
        <taxon>Pseudomonadati</taxon>
        <taxon>Planctomycetota</taxon>
        <taxon>Planctomycetia</taxon>
        <taxon>Planctomycetales</taxon>
        <taxon>Planctomycetaceae</taxon>
        <taxon>Thalassoglobus</taxon>
    </lineage>
</organism>
<reference evidence="2 3" key="1">
    <citation type="submission" date="2019-02" db="EMBL/GenBank/DDBJ databases">
        <title>Deep-cultivation of Planctomycetes and their phenomic and genomic characterization uncovers novel biology.</title>
        <authorList>
            <person name="Wiegand S."/>
            <person name="Jogler M."/>
            <person name="Boedeker C."/>
            <person name="Pinto D."/>
            <person name="Vollmers J."/>
            <person name="Rivas-Marin E."/>
            <person name="Kohn T."/>
            <person name="Peeters S.H."/>
            <person name="Heuer A."/>
            <person name="Rast P."/>
            <person name="Oberbeckmann S."/>
            <person name="Bunk B."/>
            <person name="Jeske O."/>
            <person name="Meyerdierks A."/>
            <person name="Storesund J.E."/>
            <person name="Kallscheuer N."/>
            <person name="Luecker S."/>
            <person name="Lage O.M."/>
            <person name="Pohl T."/>
            <person name="Merkel B.J."/>
            <person name="Hornburger P."/>
            <person name="Mueller R.-W."/>
            <person name="Bruemmer F."/>
            <person name="Labrenz M."/>
            <person name="Spormann A.M."/>
            <person name="Op Den Camp H."/>
            <person name="Overmann J."/>
            <person name="Amann R."/>
            <person name="Jetten M.S.M."/>
            <person name="Mascher T."/>
            <person name="Medema M.H."/>
            <person name="Devos D.P."/>
            <person name="Kaster A.-K."/>
            <person name="Ovreas L."/>
            <person name="Rohde M."/>
            <person name="Galperin M.Y."/>
            <person name="Jogler C."/>
        </authorList>
    </citation>
    <scope>NUCLEOTIDE SEQUENCE [LARGE SCALE GENOMIC DNA]</scope>
    <source>
        <strain evidence="2 3">KOR42</strain>
    </source>
</reference>
<dbReference type="PANTHER" id="PTHR30093">
    <property type="entry name" value="GENERAL SECRETION PATHWAY PROTEIN G"/>
    <property type="match status" value="1"/>
</dbReference>
<proteinExistence type="predicted"/>
<dbReference type="EMBL" id="SIHI01000017">
    <property type="protein sequence ID" value="TWT49878.1"/>
    <property type="molecule type" value="Genomic_DNA"/>
</dbReference>
<feature type="domain" description="DUF1559" evidence="1">
    <location>
        <begin position="606"/>
        <end position="765"/>
    </location>
</feature>
<dbReference type="InterPro" id="IPR011453">
    <property type="entry name" value="DUF1559"/>
</dbReference>